<gene>
    <name evidence="2" type="ORF">HHJ67_01680</name>
</gene>
<organism evidence="2 3">
    <name type="scientific">Mobiluncus curtisii</name>
    <dbReference type="NCBI Taxonomy" id="2051"/>
    <lineage>
        <taxon>Bacteria</taxon>
        <taxon>Bacillati</taxon>
        <taxon>Actinomycetota</taxon>
        <taxon>Actinomycetes</taxon>
        <taxon>Actinomycetales</taxon>
        <taxon>Actinomycetaceae</taxon>
        <taxon>Mobiluncus</taxon>
    </lineage>
</organism>
<evidence type="ECO:0000313" key="3">
    <source>
        <dbReference type="Proteomes" id="UP000553981"/>
    </source>
</evidence>
<evidence type="ECO:0000313" key="2">
    <source>
        <dbReference type="EMBL" id="NMW86467.1"/>
    </source>
</evidence>
<protein>
    <submittedName>
        <fullName evidence="2">Uncharacterized protein</fullName>
    </submittedName>
</protein>
<sequence>MFSPEDHGFLLRALFSEVSSLPLQVDRRIRFLSPDRKTRLAQKQKRAKGIQQKSPGRVDNGSRHGMTAALPLAEAT</sequence>
<comment type="caution">
    <text evidence="2">The sequence shown here is derived from an EMBL/GenBank/DDBJ whole genome shotgun (WGS) entry which is preliminary data.</text>
</comment>
<evidence type="ECO:0000256" key="1">
    <source>
        <dbReference type="SAM" id="MobiDB-lite"/>
    </source>
</evidence>
<feature type="compositionally biased region" description="Basic residues" evidence="1">
    <location>
        <begin position="39"/>
        <end position="48"/>
    </location>
</feature>
<feature type="region of interest" description="Disordered" evidence="1">
    <location>
        <begin position="37"/>
        <end position="76"/>
    </location>
</feature>
<accession>A0A7Y0UG13</accession>
<name>A0A7Y0UG13_9ACTO</name>
<dbReference type="AlphaFoldDB" id="A0A7Y0UG13"/>
<dbReference type="EMBL" id="JABCUI010000001">
    <property type="protein sequence ID" value="NMW86467.1"/>
    <property type="molecule type" value="Genomic_DNA"/>
</dbReference>
<proteinExistence type="predicted"/>
<dbReference type="Proteomes" id="UP000553981">
    <property type="component" value="Unassembled WGS sequence"/>
</dbReference>
<reference evidence="2 3" key="1">
    <citation type="submission" date="2020-04" db="EMBL/GenBank/DDBJ databases">
        <title>Antimicrobial susceptibility and clonality of vaginal-derived multi-drug resistant Mobiluncus isolates in China.</title>
        <authorList>
            <person name="Zhang X."/>
        </authorList>
    </citation>
    <scope>NUCLEOTIDE SEQUENCE [LARGE SCALE GENOMIC DNA]</scope>
    <source>
        <strain evidence="2 3">19</strain>
    </source>
</reference>